<dbReference type="Proteomes" id="UP000485569">
    <property type="component" value="Unassembled WGS sequence"/>
</dbReference>
<accession>A0A1V5SX75</accession>
<dbReference type="InterPro" id="IPR018392">
    <property type="entry name" value="LysM"/>
</dbReference>
<name>A0A1V5SX75_9BACT</name>
<keyword evidence="2" id="KW-0378">Hydrolase</keyword>
<dbReference type="Pfam" id="PF01551">
    <property type="entry name" value="Peptidase_M23"/>
    <property type="match status" value="1"/>
</dbReference>
<dbReference type="SUPFAM" id="SSF54106">
    <property type="entry name" value="LysM domain"/>
    <property type="match status" value="3"/>
</dbReference>
<dbReference type="SUPFAM" id="SSF51261">
    <property type="entry name" value="Duplicated hybrid motif"/>
    <property type="match status" value="1"/>
</dbReference>
<dbReference type="PANTHER" id="PTHR33734">
    <property type="entry name" value="LYSM DOMAIN-CONTAINING GPI-ANCHORED PROTEIN 2"/>
    <property type="match status" value="1"/>
</dbReference>
<dbReference type="SMART" id="SM00257">
    <property type="entry name" value="LysM"/>
    <property type="match status" value="5"/>
</dbReference>
<dbReference type="PROSITE" id="PS51782">
    <property type="entry name" value="LYSM"/>
    <property type="match status" value="5"/>
</dbReference>
<dbReference type="GO" id="GO:0016787">
    <property type="term" value="F:hydrolase activity"/>
    <property type="evidence" value="ECO:0007669"/>
    <property type="project" value="UniProtKB-KW"/>
</dbReference>
<feature type="domain" description="LysM" evidence="1">
    <location>
        <begin position="229"/>
        <end position="273"/>
    </location>
</feature>
<dbReference type="InterPro" id="IPR011055">
    <property type="entry name" value="Dup_hybrid_motif"/>
</dbReference>
<feature type="domain" description="LysM" evidence="1">
    <location>
        <begin position="35"/>
        <end position="79"/>
    </location>
</feature>
<reference evidence="2" key="1">
    <citation type="submission" date="2017-02" db="EMBL/GenBank/DDBJ databases">
        <title>Delving into the versatile metabolic prowess of the omnipresent phylum Bacteroidetes.</title>
        <authorList>
            <person name="Nobu M.K."/>
            <person name="Mei R."/>
            <person name="Narihiro T."/>
            <person name="Kuroda K."/>
            <person name="Liu W.-T."/>
        </authorList>
    </citation>
    <scope>NUCLEOTIDE SEQUENCE</scope>
    <source>
        <strain evidence="2">ADurb.Bin276</strain>
    </source>
</reference>
<comment type="caution">
    <text evidence="2">The sequence shown here is derived from an EMBL/GenBank/DDBJ whole genome shotgun (WGS) entry which is preliminary data.</text>
</comment>
<dbReference type="CDD" id="cd00118">
    <property type="entry name" value="LysM"/>
    <property type="match status" value="5"/>
</dbReference>
<dbReference type="GO" id="GO:0008932">
    <property type="term" value="F:lytic endotransglycosylase activity"/>
    <property type="evidence" value="ECO:0007669"/>
    <property type="project" value="TreeGrafter"/>
</dbReference>
<gene>
    <name evidence="2" type="primary">lytF</name>
    <name evidence="2" type="ORF">BWY41_01000</name>
</gene>
<dbReference type="InterPro" id="IPR016047">
    <property type="entry name" value="M23ase_b-sheet_dom"/>
</dbReference>
<dbReference type="CDD" id="cd12797">
    <property type="entry name" value="M23_peptidase"/>
    <property type="match status" value="1"/>
</dbReference>
<sequence>MWNEKSAPTLVRSFFGFFLLCLFLTAISPDGLASTYHTIQAGDNLWSISRYYKVPLESLMAMNALNKNSILKIGQKILIEKSQEESSKEIITYTICAGDNIWSIAKKYGVPQEKILKDNNLTECSILRIGQKIKITGSQNHQGTMQTAKNQPTTTTIQSYEIRKGDSLWTISRVFGVSIKTIMAENNLSENSILQIGMKLKIPTQQNEAPQVLVAQNDKKNQTTEKEGFYYTIASGDTLWNISRKYGVSVNTLLKVNNLKSADRLQINQKIWVSSSEKRPSPGDTSNQYQIYQVQSGDSLWSIARRYRVSLDLLMNVNGLNQQSRLRIGQQIRIPTYVSDGYGESQKGYIWPVRGRVSSPFGMRGGRMHKGIDICASAGTIIRAAQSGVVTFSGSSGNYGRMVIITHADGHQTVYAHNSVNLVTRGQRVNQSDPIARVGSTGNATGNHCHFEIRQKGTAINPMSQLRK</sequence>
<organism evidence="2">
    <name type="scientific">Candidatus Atribacter allofermentans</name>
    <dbReference type="NCBI Taxonomy" id="1852833"/>
    <lineage>
        <taxon>Bacteria</taxon>
        <taxon>Pseudomonadati</taxon>
        <taxon>Atribacterota</taxon>
        <taxon>Atribacteria</taxon>
        <taxon>Atribacterales</taxon>
        <taxon>Atribacteraceae</taxon>
        <taxon>Atribacter</taxon>
    </lineage>
</organism>
<dbReference type="PANTHER" id="PTHR33734:SF22">
    <property type="entry name" value="MEMBRANE-BOUND LYTIC MUREIN TRANSGLYCOSYLASE D"/>
    <property type="match status" value="1"/>
</dbReference>
<evidence type="ECO:0000259" key="1">
    <source>
        <dbReference type="PROSITE" id="PS51782"/>
    </source>
</evidence>
<protein>
    <submittedName>
        <fullName evidence="2">Peptidoglycan endopeptidase LytF</fullName>
        <ecNumber evidence="2">3.4.-.-</ecNumber>
    </submittedName>
</protein>
<dbReference type="Pfam" id="PF01476">
    <property type="entry name" value="LysM"/>
    <property type="match status" value="5"/>
</dbReference>
<dbReference type="EMBL" id="MWBQ01000066">
    <property type="protein sequence ID" value="OQA58791.1"/>
    <property type="molecule type" value="Genomic_DNA"/>
</dbReference>
<dbReference type="Gene3D" id="3.10.350.10">
    <property type="entry name" value="LysM domain"/>
    <property type="match status" value="5"/>
</dbReference>
<dbReference type="InterPro" id="IPR036779">
    <property type="entry name" value="LysM_dom_sf"/>
</dbReference>
<feature type="domain" description="LysM" evidence="1">
    <location>
        <begin position="290"/>
        <end position="334"/>
    </location>
</feature>
<feature type="domain" description="LysM" evidence="1">
    <location>
        <begin position="158"/>
        <end position="202"/>
    </location>
</feature>
<feature type="domain" description="LysM" evidence="1">
    <location>
        <begin position="91"/>
        <end position="135"/>
    </location>
</feature>
<dbReference type="EC" id="3.4.-.-" evidence="2"/>
<dbReference type="AlphaFoldDB" id="A0A1V5SX75"/>
<evidence type="ECO:0000313" key="2">
    <source>
        <dbReference type="EMBL" id="OQA58791.1"/>
    </source>
</evidence>
<dbReference type="Gene3D" id="2.70.70.10">
    <property type="entry name" value="Glucose Permease (Domain IIA)"/>
    <property type="match status" value="1"/>
</dbReference>
<proteinExistence type="predicted"/>